<evidence type="ECO:0000313" key="7">
    <source>
        <dbReference type="Proteomes" id="UP001239994"/>
    </source>
</evidence>
<dbReference type="PROSITE" id="PS50835">
    <property type="entry name" value="IG_LIKE"/>
    <property type="match status" value="1"/>
</dbReference>
<dbReference type="SMART" id="SM00407">
    <property type="entry name" value="IGc1"/>
    <property type="match status" value="1"/>
</dbReference>
<dbReference type="InterPro" id="IPR036179">
    <property type="entry name" value="Ig-like_dom_sf"/>
</dbReference>
<evidence type="ECO:0000256" key="1">
    <source>
        <dbReference type="ARBA" id="ARBA00023180"/>
    </source>
</evidence>
<dbReference type="GO" id="GO:0005615">
    <property type="term" value="C:extracellular space"/>
    <property type="evidence" value="ECO:0007669"/>
    <property type="project" value="TreeGrafter"/>
</dbReference>
<sequence>MGLISDNDERAYLEEIKHLENWCQENNLLNVSKTKELIVDCSKKQERHYRPVRISGTTVERVDSFRQFLQYLEHPHGEHHSLVWEQHQAGQTSTQRVVRSAERITHMELPDLQTIYYKWCQTKARRIVKDPTHPNNRLFSLLRSGRRFRRETEEELLPTGHSGPESGKLINSGDHHHYFYTAVTPGISFPEFTAVGLVDGEQFVYYDSIMRKRIPTTQWMKKSVGADYWDLATQTVQGHEENFKVDIGTLMERFNHTKGIHTVQLMYGCELHDDGTKRGYIQDGYDGEDFLSLDLNTLTWTAPKPQAVITKNKWEVTGANAHQWKGYLENTCIEWLQKYVSYGKATLERKDPPEVTLFQKDSSSPVVCHATGFFPRELMISWKKNGEDLHENMELRETLPNQDGTFQKRSILTVSPEDLNNNKYTCVVQHSGLETHFGLPFQPGVSVGVIVGAILAVLLLLSGCAAFFIWRKKKNDFKPVAGAKALT</sequence>
<dbReference type="SUPFAM" id="SSF54452">
    <property type="entry name" value="MHC antigen-recognition domain"/>
    <property type="match status" value="1"/>
</dbReference>
<dbReference type="Gene3D" id="3.30.500.10">
    <property type="entry name" value="MHC class I-like antigen recognition-like"/>
    <property type="match status" value="1"/>
</dbReference>
<dbReference type="SUPFAM" id="SSF48726">
    <property type="entry name" value="Immunoglobulin"/>
    <property type="match status" value="1"/>
</dbReference>
<dbReference type="FunFam" id="3.30.500.10:FF:000001">
    <property type="entry name" value="H-2 class I histocompatibility antigen, alpha chain"/>
    <property type="match status" value="1"/>
</dbReference>
<reference evidence="6" key="1">
    <citation type="submission" date="2023-03" db="EMBL/GenBank/DDBJ databases">
        <title>Electrophorus voltai genome.</title>
        <authorList>
            <person name="Bian C."/>
        </authorList>
    </citation>
    <scope>NUCLEOTIDE SEQUENCE</scope>
    <source>
        <strain evidence="6">CB-2022</strain>
        <tissue evidence="6">Muscle</tissue>
    </source>
</reference>
<dbReference type="PROSITE" id="PS00290">
    <property type="entry name" value="IG_MHC"/>
    <property type="match status" value="1"/>
</dbReference>
<keyword evidence="2" id="KW-0393">Immunoglobulin domain</keyword>
<evidence type="ECO:0000256" key="4">
    <source>
        <dbReference type="SAM" id="Phobius"/>
    </source>
</evidence>
<keyword evidence="4" id="KW-1133">Transmembrane helix</keyword>
<name>A0AAD8ZVW7_9TELE</name>
<evidence type="ECO:0000313" key="6">
    <source>
        <dbReference type="EMBL" id="KAK1806289.1"/>
    </source>
</evidence>
<evidence type="ECO:0000256" key="2">
    <source>
        <dbReference type="ARBA" id="ARBA00023319"/>
    </source>
</evidence>
<dbReference type="CDD" id="cd07698">
    <property type="entry name" value="IgC1_MHC_I_alpha3"/>
    <property type="match status" value="1"/>
</dbReference>
<gene>
    <name evidence="6" type="ORF">P4O66_000167</name>
</gene>
<keyword evidence="1" id="KW-0325">Glycoprotein</keyword>
<keyword evidence="7" id="KW-1185">Reference proteome</keyword>
<evidence type="ECO:0000256" key="3">
    <source>
        <dbReference type="RuleBase" id="RU004439"/>
    </source>
</evidence>
<dbReference type="InterPro" id="IPR011162">
    <property type="entry name" value="MHC_I/II-like_Ag-recog"/>
</dbReference>
<organism evidence="6 7">
    <name type="scientific">Electrophorus voltai</name>
    <dbReference type="NCBI Taxonomy" id="2609070"/>
    <lineage>
        <taxon>Eukaryota</taxon>
        <taxon>Metazoa</taxon>
        <taxon>Chordata</taxon>
        <taxon>Craniata</taxon>
        <taxon>Vertebrata</taxon>
        <taxon>Euteleostomi</taxon>
        <taxon>Actinopterygii</taxon>
        <taxon>Neopterygii</taxon>
        <taxon>Teleostei</taxon>
        <taxon>Ostariophysi</taxon>
        <taxon>Gymnotiformes</taxon>
        <taxon>Gymnotoidei</taxon>
        <taxon>Gymnotidae</taxon>
        <taxon>Electrophorus</taxon>
    </lineage>
</organism>
<feature type="domain" description="Ig-like" evidence="5">
    <location>
        <begin position="353"/>
        <end position="446"/>
    </location>
</feature>
<dbReference type="AlphaFoldDB" id="A0AAD8ZVW7"/>
<accession>A0AAD8ZVW7</accession>
<dbReference type="InterPro" id="IPR003006">
    <property type="entry name" value="Ig/MHC_CS"/>
</dbReference>
<dbReference type="InterPro" id="IPR007110">
    <property type="entry name" value="Ig-like_dom"/>
</dbReference>
<dbReference type="Gene3D" id="2.60.40.10">
    <property type="entry name" value="Immunoglobulins"/>
    <property type="match status" value="1"/>
</dbReference>
<dbReference type="Proteomes" id="UP001239994">
    <property type="component" value="Unassembled WGS sequence"/>
</dbReference>
<dbReference type="InterPro" id="IPR013783">
    <property type="entry name" value="Ig-like_fold"/>
</dbReference>
<comment type="caution">
    <text evidence="6">The sequence shown here is derived from an EMBL/GenBank/DDBJ whole genome shotgun (WGS) entry which is preliminary data.</text>
</comment>
<dbReference type="GO" id="GO:0006955">
    <property type="term" value="P:immune response"/>
    <property type="evidence" value="ECO:0007669"/>
    <property type="project" value="TreeGrafter"/>
</dbReference>
<dbReference type="PANTHER" id="PTHR16675:SF237">
    <property type="entry name" value="MHC CLASS I ANTIGEN TRANSCRIPT VARIANT 1-RELATED"/>
    <property type="match status" value="1"/>
</dbReference>
<dbReference type="Pfam" id="PF00129">
    <property type="entry name" value="MHC_I"/>
    <property type="match status" value="1"/>
</dbReference>
<dbReference type="Pfam" id="PF07654">
    <property type="entry name" value="C1-set"/>
    <property type="match status" value="1"/>
</dbReference>
<comment type="similarity">
    <text evidence="3">Belongs to the MHC class I family.</text>
</comment>
<dbReference type="InterPro" id="IPR003597">
    <property type="entry name" value="Ig_C1-set"/>
</dbReference>
<dbReference type="PRINTS" id="PR01638">
    <property type="entry name" value="MHCCLASSI"/>
</dbReference>
<keyword evidence="4" id="KW-0812">Transmembrane</keyword>
<dbReference type="GO" id="GO:0009897">
    <property type="term" value="C:external side of plasma membrane"/>
    <property type="evidence" value="ECO:0007669"/>
    <property type="project" value="TreeGrafter"/>
</dbReference>
<dbReference type="InterPro" id="IPR001039">
    <property type="entry name" value="MHC_I_a_a1/a2"/>
</dbReference>
<feature type="transmembrane region" description="Helical" evidence="4">
    <location>
        <begin position="445"/>
        <end position="470"/>
    </location>
</feature>
<dbReference type="EMBL" id="JAROKS010000001">
    <property type="protein sequence ID" value="KAK1806289.1"/>
    <property type="molecule type" value="Genomic_DNA"/>
</dbReference>
<dbReference type="InterPro" id="IPR011161">
    <property type="entry name" value="MHC_I-like_Ag-recog"/>
</dbReference>
<dbReference type="InterPro" id="IPR037055">
    <property type="entry name" value="MHC_I-like_Ag-recog_sf"/>
</dbReference>
<protein>
    <recommendedName>
        <fullName evidence="5">Ig-like domain-containing protein</fullName>
    </recommendedName>
</protein>
<evidence type="ECO:0000259" key="5">
    <source>
        <dbReference type="PROSITE" id="PS50835"/>
    </source>
</evidence>
<dbReference type="InterPro" id="IPR050208">
    <property type="entry name" value="MHC_class-I_related"/>
</dbReference>
<proteinExistence type="inferred from homology"/>
<dbReference type="PANTHER" id="PTHR16675">
    <property type="entry name" value="MHC CLASS I-RELATED"/>
    <property type="match status" value="1"/>
</dbReference>
<keyword evidence="4" id="KW-0472">Membrane</keyword>